<evidence type="ECO:0000256" key="13">
    <source>
        <dbReference type="ARBA" id="ARBA00023180"/>
    </source>
</evidence>
<evidence type="ECO:0000256" key="11">
    <source>
        <dbReference type="ARBA" id="ARBA00023145"/>
    </source>
</evidence>
<dbReference type="InterPro" id="IPR033121">
    <property type="entry name" value="PEPTIDASE_A1"/>
</dbReference>
<comment type="subcellular location">
    <subcellularLocation>
        <location evidence="2">Secreted</location>
    </subcellularLocation>
</comment>
<keyword evidence="13" id="KW-0325">Glycoprotein</keyword>
<evidence type="ECO:0000256" key="4">
    <source>
        <dbReference type="ARBA" id="ARBA00013216"/>
    </source>
</evidence>
<keyword evidence="7 18" id="KW-0645">Protease</keyword>
<dbReference type="GO" id="GO:0005615">
    <property type="term" value="C:extracellular space"/>
    <property type="evidence" value="ECO:0007669"/>
    <property type="project" value="UniProtKB-ARBA"/>
</dbReference>
<dbReference type="GO" id="GO:0004190">
    <property type="term" value="F:aspartic-type endopeptidase activity"/>
    <property type="evidence" value="ECO:0007669"/>
    <property type="project" value="UniProtKB-KW"/>
</dbReference>
<keyword evidence="6" id="KW-0964">Secreted</keyword>
<feature type="domain" description="Peptidase A1" evidence="19">
    <location>
        <begin position="124"/>
        <end position="440"/>
    </location>
</feature>
<protein>
    <recommendedName>
        <fullName evidence="5">Renin</fullName>
        <ecNumber evidence="4">3.4.23.15</ecNumber>
    </recommendedName>
    <alternativeName>
        <fullName evidence="14">Angiotensinogenase</fullName>
    </alternativeName>
</protein>
<comment type="similarity">
    <text evidence="3 18">Belongs to the peptidase A1 family.</text>
</comment>
<dbReference type="Proteomes" id="UP001474421">
    <property type="component" value="Unassembled WGS sequence"/>
</dbReference>
<dbReference type="EMBL" id="JAOTOJ010000003">
    <property type="protein sequence ID" value="KAK9404504.1"/>
    <property type="molecule type" value="Genomic_DNA"/>
</dbReference>
<comment type="catalytic activity">
    <reaction evidence="1">
        <text>Cleavage of Leu-|-Xaa bond in angiotensinogen to generate angiotensin I.</text>
        <dbReference type="EC" id="3.4.23.15"/>
    </reaction>
</comment>
<evidence type="ECO:0000256" key="10">
    <source>
        <dbReference type="ARBA" id="ARBA00022801"/>
    </source>
</evidence>
<evidence type="ECO:0000313" key="21">
    <source>
        <dbReference type="Proteomes" id="UP001474421"/>
    </source>
</evidence>
<dbReference type="Pfam" id="PF00026">
    <property type="entry name" value="Asp"/>
    <property type="match status" value="1"/>
</dbReference>
<dbReference type="PROSITE" id="PS51767">
    <property type="entry name" value="PEPTIDASE_A1"/>
    <property type="match status" value="1"/>
</dbReference>
<dbReference type="InterPro" id="IPR021109">
    <property type="entry name" value="Peptidase_aspartic_dom_sf"/>
</dbReference>
<dbReference type="InterPro" id="IPR001969">
    <property type="entry name" value="Aspartic_peptidase_AS"/>
</dbReference>
<evidence type="ECO:0000256" key="18">
    <source>
        <dbReference type="RuleBase" id="RU000454"/>
    </source>
</evidence>
<keyword evidence="9 18" id="KW-0064">Aspartyl protease</keyword>
<evidence type="ECO:0000256" key="2">
    <source>
        <dbReference type="ARBA" id="ARBA00004613"/>
    </source>
</evidence>
<dbReference type="PANTHER" id="PTHR47966">
    <property type="entry name" value="BETA-SITE APP-CLEAVING ENZYME, ISOFORM A-RELATED"/>
    <property type="match status" value="1"/>
</dbReference>
<evidence type="ECO:0000256" key="1">
    <source>
        <dbReference type="ARBA" id="ARBA00000430"/>
    </source>
</evidence>
<evidence type="ECO:0000256" key="5">
    <source>
        <dbReference type="ARBA" id="ARBA00014776"/>
    </source>
</evidence>
<evidence type="ECO:0000256" key="3">
    <source>
        <dbReference type="ARBA" id="ARBA00007447"/>
    </source>
</evidence>
<dbReference type="InterPro" id="IPR001461">
    <property type="entry name" value="Aspartic_peptidase_A1"/>
</dbReference>
<evidence type="ECO:0000256" key="12">
    <source>
        <dbReference type="ARBA" id="ARBA00023157"/>
    </source>
</evidence>
<evidence type="ECO:0000256" key="14">
    <source>
        <dbReference type="ARBA" id="ARBA00032220"/>
    </source>
</evidence>
<dbReference type="GO" id="GO:1905656">
    <property type="term" value="P:positive regulation of artery smooth muscle contraction"/>
    <property type="evidence" value="ECO:0007669"/>
    <property type="project" value="UniProtKB-ARBA"/>
</dbReference>
<dbReference type="Pfam" id="PF07966">
    <property type="entry name" value="A1_Propeptide"/>
    <property type="match status" value="1"/>
</dbReference>
<dbReference type="GO" id="GO:0045777">
    <property type="term" value="P:positive regulation of blood pressure"/>
    <property type="evidence" value="ECO:0007669"/>
    <property type="project" value="UniProtKB-ARBA"/>
</dbReference>
<reference evidence="20 21" key="1">
    <citation type="journal article" date="2024" name="Proc. Natl. Acad. Sci. U.S.A.">
        <title>The genetic regulatory architecture and epigenomic basis for age-related changes in rattlesnake venom.</title>
        <authorList>
            <person name="Hogan M.P."/>
            <person name="Holding M.L."/>
            <person name="Nystrom G.S."/>
            <person name="Colston T.J."/>
            <person name="Bartlett D.A."/>
            <person name="Mason A.J."/>
            <person name="Ellsworth S.A."/>
            <person name="Rautsaw R.M."/>
            <person name="Lawrence K.C."/>
            <person name="Strickland J.L."/>
            <person name="He B."/>
            <person name="Fraser P."/>
            <person name="Margres M.J."/>
            <person name="Gilbert D.M."/>
            <person name="Gibbs H.L."/>
            <person name="Parkinson C.L."/>
            <person name="Rokyta D.R."/>
        </authorList>
    </citation>
    <scope>NUCLEOTIDE SEQUENCE [LARGE SCALE GENOMIC DNA]</scope>
    <source>
        <strain evidence="20">DRR0105</strain>
    </source>
</reference>
<evidence type="ECO:0000256" key="16">
    <source>
        <dbReference type="PIRSR" id="PIRSR601461-1"/>
    </source>
</evidence>
<keyword evidence="11" id="KW-0865">Zymogen</keyword>
<dbReference type="SUPFAM" id="SSF50630">
    <property type="entry name" value="Acid proteases"/>
    <property type="match status" value="1"/>
</dbReference>
<evidence type="ECO:0000256" key="15">
    <source>
        <dbReference type="ARBA" id="ARBA00059612"/>
    </source>
</evidence>
<proteinExistence type="inferred from homology"/>
<keyword evidence="21" id="KW-1185">Reference proteome</keyword>
<feature type="disulfide bond" evidence="17">
    <location>
        <begin position="319"/>
        <end position="323"/>
    </location>
</feature>
<dbReference type="InterPro" id="IPR012848">
    <property type="entry name" value="Aspartic_peptidase_N"/>
</dbReference>
<accession>A0AAW1BQS1</accession>
<dbReference type="Gene3D" id="2.40.70.10">
    <property type="entry name" value="Acid Proteases"/>
    <property type="match status" value="2"/>
</dbReference>
<feature type="disulfide bond" evidence="17">
    <location>
        <begin position="155"/>
        <end position="162"/>
    </location>
</feature>
<feature type="disulfide bond" evidence="17">
    <location>
        <begin position="362"/>
        <end position="399"/>
    </location>
</feature>
<dbReference type="FunFam" id="2.40.70.10:FF:000032">
    <property type="entry name" value="renin"/>
    <property type="match status" value="1"/>
</dbReference>
<dbReference type="PRINTS" id="PR00792">
    <property type="entry name" value="PEPSIN"/>
</dbReference>
<evidence type="ECO:0000259" key="19">
    <source>
        <dbReference type="PROSITE" id="PS51767"/>
    </source>
</evidence>
<evidence type="ECO:0000256" key="17">
    <source>
        <dbReference type="PIRSR" id="PIRSR601461-2"/>
    </source>
</evidence>
<keyword evidence="12 17" id="KW-1015">Disulfide bond</keyword>
<comment type="function">
    <text evidence="15">Renin is a highly specific endopeptidase, whose only known function is to generate angiotensin I from angiotensinogen in the plasma, initiating a cascade of reactions that produce an elevation of blood pressure and increased sodium retention by the kidney. This protein is also found in snake venom and shown to specifically cleave human and porcine angiotensinogen into angiotensin I. It does not have general protease activity, no cleavage of alpha or beta casein. May be directly responsible for elevation of blood pressure in the victims of envenomation.</text>
</comment>
<dbReference type="GO" id="GO:0002003">
    <property type="term" value="P:angiotensin maturation"/>
    <property type="evidence" value="ECO:0007669"/>
    <property type="project" value="TreeGrafter"/>
</dbReference>
<dbReference type="AlphaFoldDB" id="A0AAW1BQS1"/>
<feature type="active site" evidence="16">
    <location>
        <position position="142"/>
    </location>
</feature>
<keyword evidence="8" id="KW-0732">Signal</keyword>
<evidence type="ECO:0000256" key="9">
    <source>
        <dbReference type="ARBA" id="ARBA00022750"/>
    </source>
</evidence>
<name>A0AAW1BQS1_CROAD</name>
<gene>
    <name evidence="20" type="ORF">NXF25_009331</name>
</gene>
<evidence type="ECO:0000313" key="20">
    <source>
        <dbReference type="EMBL" id="KAK9404504.1"/>
    </source>
</evidence>
<evidence type="ECO:0000256" key="8">
    <source>
        <dbReference type="ARBA" id="ARBA00022729"/>
    </source>
</evidence>
<dbReference type="EC" id="3.4.23.15" evidence="4"/>
<dbReference type="PROSITE" id="PS00141">
    <property type="entry name" value="ASP_PROTEASE"/>
    <property type="match status" value="2"/>
</dbReference>
<comment type="caution">
    <text evidence="20">The sequence shown here is derived from an EMBL/GenBank/DDBJ whole genome shotgun (WGS) entry which is preliminary data.</text>
</comment>
<dbReference type="PANTHER" id="PTHR47966:SF24">
    <property type="entry name" value="RENIN"/>
    <property type="match status" value="1"/>
</dbReference>
<sequence length="443" mass="49576">MFLLFFRVQFGKPADSYYPLKSFWPQAKPSRGTANWVHWANDIPCSERSFSSGKEDLKSTVTLFDAFQRISLKKMPSIRETLQEMGMKVADDLPSLKHHISYLDEGLHNKTAPTILTNFRDMQYYGEISIGTPAQIFKVVFDTGSANLWVPSHQCSPLYSACVAHNRYDSSESSTYKQNGTEIVLLYAQGYVKGFLSQDIVRVADIPIIQLFAEAIALPFNPFMYAHFDGVLGMGYPNQAIDGVIPVFDKIISERVLSEKVFSVYYSRNSQLNTGGEIILGGSDPSYYTGDFHYVSISREGYWQVDLKGVSIENNIVICHEGCTAAIDTGSSFVSGPASSISVLMKTIGATLVEEEDYVIECKKIHLLPDISFHLGDMTYPLSSSTYVLKHSKYGKELCTLAFSAIDIPPPFGPLWLLGATFIKQYYTEFDRQNNRIGFATSF</sequence>
<evidence type="ECO:0000256" key="7">
    <source>
        <dbReference type="ARBA" id="ARBA00022670"/>
    </source>
</evidence>
<keyword evidence="10 18" id="KW-0378">Hydrolase</keyword>
<organism evidence="20 21">
    <name type="scientific">Crotalus adamanteus</name>
    <name type="common">Eastern diamondback rattlesnake</name>
    <dbReference type="NCBI Taxonomy" id="8729"/>
    <lineage>
        <taxon>Eukaryota</taxon>
        <taxon>Metazoa</taxon>
        <taxon>Chordata</taxon>
        <taxon>Craniata</taxon>
        <taxon>Vertebrata</taxon>
        <taxon>Euteleostomi</taxon>
        <taxon>Lepidosauria</taxon>
        <taxon>Squamata</taxon>
        <taxon>Bifurcata</taxon>
        <taxon>Unidentata</taxon>
        <taxon>Episquamata</taxon>
        <taxon>Toxicofera</taxon>
        <taxon>Serpentes</taxon>
        <taxon>Colubroidea</taxon>
        <taxon>Viperidae</taxon>
        <taxon>Crotalinae</taxon>
        <taxon>Crotalus</taxon>
    </lineage>
</organism>
<evidence type="ECO:0000256" key="6">
    <source>
        <dbReference type="ARBA" id="ARBA00022525"/>
    </source>
</evidence>
<dbReference type="FunFam" id="2.40.70.10:FF:000002">
    <property type="entry name" value="Vacuolar aspartic proteinase"/>
    <property type="match status" value="1"/>
</dbReference>
<feature type="active site" evidence="16">
    <location>
        <position position="328"/>
    </location>
</feature>
<dbReference type="GO" id="GO:0035814">
    <property type="term" value="P:negative regulation of renal sodium excretion"/>
    <property type="evidence" value="ECO:0007669"/>
    <property type="project" value="UniProtKB-ARBA"/>
</dbReference>